<name>A0A7J7P9C0_9MAGN</name>
<comment type="caution">
    <text evidence="1">The sequence shown here is derived from an EMBL/GenBank/DDBJ whole genome shotgun (WGS) entry which is preliminary data.</text>
</comment>
<dbReference type="Proteomes" id="UP000541444">
    <property type="component" value="Unassembled WGS sequence"/>
</dbReference>
<dbReference type="AlphaFoldDB" id="A0A7J7P9C0"/>
<dbReference type="EMBL" id="JACGCM010000140">
    <property type="protein sequence ID" value="KAF6175933.1"/>
    <property type="molecule type" value="Genomic_DNA"/>
</dbReference>
<keyword evidence="2" id="KW-1185">Reference proteome</keyword>
<organism evidence="1 2">
    <name type="scientific">Kingdonia uniflora</name>
    <dbReference type="NCBI Taxonomy" id="39325"/>
    <lineage>
        <taxon>Eukaryota</taxon>
        <taxon>Viridiplantae</taxon>
        <taxon>Streptophyta</taxon>
        <taxon>Embryophyta</taxon>
        <taxon>Tracheophyta</taxon>
        <taxon>Spermatophyta</taxon>
        <taxon>Magnoliopsida</taxon>
        <taxon>Ranunculales</taxon>
        <taxon>Circaeasteraceae</taxon>
        <taxon>Kingdonia</taxon>
    </lineage>
</organism>
<proteinExistence type="predicted"/>
<protein>
    <submittedName>
        <fullName evidence="1">Uncharacterized protein</fullName>
    </submittedName>
</protein>
<accession>A0A7J7P9C0</accession>
<reference evidence="1 2" key="1">
    <citation type="journal article" date="2020" name="IScience">
        <title>Genome Sequencing of the Endangered Kingdonia uniflora (Circaeasteraceae, Ranunculales) Reveals Potential Mechanisms of Evolutionary Specialization.</title>
        <authorList>
            <person name="Sun Y."/>
            <person name="Deng T."/>
            <person name="Zhang A."/>
            <person name="Moore M.J."/>
            <person name="Landis J.B."/>
            <person name="Lin N."/>
            <person name="Zhang H."/>
            <person name="Zhang X."/>
            <person name="Huang J."/>
            <person name="Zhang X."/>
            <person name="Sun H."/>
            <person name="Wang H."/>
        </authorList>
    </citation>
    <scope>NUCLEOTIDE SEQUENCE [LARGE SCALE GENOMIC DNA]</scope>
    <source>
        <strain evidence="1">TB1705</strain>
        <tissue evidence="1">Leaf</tissue>
    </source>
</reference>
<evidence type="ECO:0000313" key="2">
    <source>
        <dbReference type="Proteomes" id="UP000541444"/>
    </source>
</evidence>
<evidence type="ECO:0000313" key="1">
    <source>
        <dbReference type="EMBL" id="KAF6175933.1"/>
    </source>
</evidence>
<gene>
    <name evidence="1" type="ORF">GIB67_003421</name>
</gene>
<sequence length="141" mass="15954">MQLAISTGYLFINNTHLIWESLRKGTQTLGMYYARLRSSWEELSHYDSFIEWPASAPSEKVYIPPTATEIYAKIVEKTRVFQFIAGLIPTLRTLSAGGISCALSDVHSLGHLRYAMAHRISLPQFLMFCFCSIPCLSAFHC</sequence>
<dbReference type="OrthoDB" id="201321at2759"/>